<keyword evidence="3" id="KW-1185">Reference proteome</keyword>
<organism evidence="2 3">
    <name type="scientific">Roridomyces roridus</name>
    <dbReference type="NCBI Taxonomy" id="1738132"/>
    <lineage>
        <taxon>Eukaryota</taxon>
        <taxon>Fungi</taxon>
        <taxon>Dikarya</taxon>
        <taxon>Basidiomycota</taxon>
        <taxon>Agaricomycotina</taxon>
        <taxon>Agaricomycetes</taxon>
        <taxon>Agaricomycetidae</taxon>
        <taxon>Agaricales</taxon>
        <taxon>Marasmiineae</taxon>
        <taxon>Mycenaceae</taxon>
        <taxon>Roridomyces</taxon>
    </lineage>
</organism>
<feature type="region of interest" description="Disordered" evidence="1">
    <location>
        <begin position="21"/>
        <end position="55"/>
    </location>
</feature>
<name>A0AAD7FGD7_9AGAR</name>
<protein>
    <submittedName>
        <fullName evidence="2">Uncharacterized protein</fullName>
    </submittedName>
</protein>
<sequence>MFSSLQLQPVVTPDIKESLRKMPDLPPCSHKHSSSSTIACTNTSSPTRRETNSNKNLMTGKQFCTAAATDVVHALDKINRAHQCRGIMQGACDEVSEAERRARKPLWTAALPHHNRPELP</sequence>
<dbReference type="Proteomes" id="UP001221142">
    <property type="component" value="Unassembled WGS sequence"/>
</dbReference>
<evidence type="ECO:0000313" key="3">
    <source>
        <dbReference type="Proteomes" id="UP001221142"/>
    </source>
</evidence>
<reference evidence="2" key="1">
    <citation type="submission" date="2023-03" db="EMBL/GenBank/DDBJ databases">
        <title>Massive genome expansion in bonnet fungi (Mycena s.s.) driven by repeated elements and novel gene families across ecological guilds.</title>
        <authorList>
            <consortium name="Lawrence Berkeley National Laboratory"/>
            <person name="Harder C.B."/>
            <person name="Miyauchi S."/>
            <person name="Viragh M."/>
            <person name="Kuo A."/>
            <person name="Thoen E."/>
            <person name="Andreopoulos B."/>
            <person name="Lu D."/>
            <person name="Skrede I."/>
            <person name="Drula E."/>
            <person name="Henrissat B."/>
            <person name="Morin E."/>
            <person name="Kohler A."/>
            <person name="Barry K."/>
            <person name="LaButti K."/>
            <person name="Morin E."/>
            <person name="Salamov A."/>
            <person name="Lipzen A."/>
            <person name="Mereny Z."/>
            <person name="Hegedus B."/>
            <person name="Baldrian P."/>
            <person name="Stursova M."/>
            <person name="Weitz H."/>
            <person name="Taylor A."/>
            <person name="Grigoriev I.V."/>
            <person name="Nagy L.G."/>
            <person name="Martin F."/>
            <person name="Kauserud H."/>
        </authorList>
    </citation>
    <scope>NUCLEOTIDE SEQUENCE</scope>
    <source>
        <strain evidence="2">9284</strain>
    </source>
</reference>
<gene>
    <name evidence="2" type="ORF">FB45DRAFT_1033888</name>
</gene>
<evidence type="ECO:0000256" key="1">
    <source>
        <dbReference type="SAM" id="MobiDB-lite"/>
    </source>
</evidence>
<feature type="compositionally biased region" description="Polar residues" evidence="1">
    <location>
        <begin position="34"/>
        <end position="46"/>
    </location>
</feature>
<comment type="caution">
    <text evidence="2">The sequence shown here is derived from an EMBL/GenBank/DDBJ whole genome shotgun (WGS) entry which is preliminary data.</text>
</comment>
<proteinExistence type="predicted"/>
<dbReference type="EMBL" id="JARKIF010000019">
    <property type="protein sequence ID" value="KAJ7618711.1"/>
    <property type="molecule type" value="Genomic_DNA"/>
</dbReference>
<dbReference type="AlphaFoldDB" id="A0AAD7FGD7"/>
<accession>A0AAD7FGD7</accession>
<evidence type="ECO:0000313" key="2">
    <source>
        <dbReference type="EMBL" id="KAJ7618711.1"/>
    </source>
</evidence>